<dbReference type="InterPro" id="IPR018490">
    <property type="entry name" value="cNMP-bd_dom_sf"/>
</dbReference>
<evidence type="ECO:0000259" key="4">
    <source>
        <dbReference type="PROSITE" id="PS51063"/>
    </source>
</evidence>
<name>A0A147I168_9SPHN</name>
<dbReference type="SMART" id="SM00100">
    <property type="entry name" value="cNMP"/>
    <property type="match status" value="1"/>
</dbReference>
<dbReference type="GO" id="GO:0003677">
    <property type="term" value="F:DNA binding"/>
    <property type="evidence" value="ECO:0007669"/>
    <property type="project" value="UniProtKB-KW"/>
</dbReference>
<reference evidence="5 6" key="1">
    <citation type="journal article" date="2016" name="Front. Microbiol.">
        <title>Genomic Resource of Rice Seed Associated Bacteria.</title>
        <authorList>
            <person name="Midha S."/>
            <person name="Bansal K."/>
            <person name="Sharma S."/>
            <person name="Kumar N."/>
            <person name="Patil P.P."/>
            <person name="Chaudhry V."/>
            <person name="Patil P.B."/>
        </authorList>
    </citation>
    <scope>NUCLEOTIDE SEQUENCE [LARGE SCALE GENOMIC DNA]</scope>
    <source>
        <strain evidence="5 6">NS319</strain>
    </source>
</reference>
<evidence type="ECO:0000256" key="3">
    <source>
        <dbReference type="ARBA" id="ARBA00023163"/>
    </source>
</evidence>
<dbReference type="Gene3D" id="2.60.120.10">
    <property type="entry name" value="Jelly Rolls"/>
    <property type="match status" value="1"/>
</dbReference>
<dbReference type="EMBL" id="LDTD01000042">
    <property type="protein sequence ID" value="KTT71195.1"/>
    <property type="molecule type" value="Genomic_DNA"/>
</dbReference>
<dbReference type="InterPro" id="IPR036388">
    <property type="entry name" value="WH-like_DNA-bd_sf"/>
</dbReference>
<dbReference type="CDD" id="cd00092">
    <property type="entry name" value="HTH_CRP"/>
    <property type="match status" value="1"/>
</dbReference>
<dbReference type="InterPro" id="IPR000595">
    <property type="entry name" value="cNMP-bd_dom"/>
</dbReference>
<dbReference type="InterPro" id="IPR012318">
    <property type="entry name" value="HTH_CRP"/>
</dbReference>
<dbReference type="AlphaFoldDB" id="A0A147I168"/>
<dbReference type="SMART" id="SM00419">
    <property type="entry name" value="HTH_CRP"/>
    <property type="match status" value="1"/>
</dbReference>
<sequence>MPSDLPPRCAACAARDMALCDGLGGAELAAFHDIGRRRRLSAGQAFGWSGDPASHCANLVSGVLKVSRVEADGGVQIVGLLYPGDFVGALFAERCTDTIAALSDADLCVYPRLPLEALLARHPAAGRLLLRRTMATLAEVRRWMPMLARARAEVRVAALLLDMARRGEAERDATFRLPLSRGAMAEALGLAVETVSRHMTAFQQDGLIALSGLRGVRLLDRARLAGIAG</sequence>
<evidence type="ECO:0000313" key="6">
    <source>
        <dbReference type="Proteomes" id="UP000072867"/>
    </source>
</evidence>
<dbReference type="InterPro" id="IPR050397">
    <property type="entry name" value="Env_Response_Regulators"/>
</dbReference>
<dbReference type="PATRIC" id="fig|33051.3.peg.2287"/>
<protein>
    <recommendedName>
        <fullName evidence="4">HTH crp-type domain-containing protein</fullName>
    </recommendedName>
</protein>
<dbReference type="SUPFAM" id="SSF46785">
    <property type="entry name" value="Winged helix' DNA-binding domain"/>
    <property type="match status" value="1"/>
</dbReference>
<dbReference type="RefSeq" id="WP_058732913.1">
    <property type="nucleotide sequence ID" value="NZ_LDTD01000042.1"/>
</dbReference>
<dbReference type="CDD" id="cd00038">
    <property type="entry name" value="CAP_ED"/>
    <property type="match status" value="1"/>
</dbReference>
<dbReference type="InterPro" id="IPR014710">
    <property type="entry name" value="RmlC-like_jellyroll"/>
</dbReference>
<evidence type="ECO:0000313" key="5">
    <source>
        <dbReference type="EMBL" id="KTT71195.1"/>
    </source>
</evidence>
<evidence type="ECO:0000256" key="2">
    <source>
        <dbReference type="ARBA" id="ARBA00023125"/>
    </source>
</evidence>
<dbReference type="PROSITE" id="PS51063">
    <property type="entry name" value="HTH_CRP_2"/>
    <property type="match status" value="1"/>
</dbReference>
<dbReference type="GO" id="GO:0005829">
    <property type="term" value="C:cytosol"/>
    <property type="evidence" value="ECO:0007669"/>
    <property type="project" value="TreeGrafter"/>
</dbReference>
<dbReference type="GO" id="GO:0003700">
    <property type="term" value="F:DNA-binding transcription factor activity"/>
    <property type="evidence" value="ECO:0007669"/>
    <property type="project" value="InterPro"/>
</dbReference>
<dbReference type="InterPro" id="IPR036390">
    <property type="entry name" value="WH_DNA-bd_sf"/>
</dbReference>
<keyword evidence="2" id="KW-0238">DNA-binding</keyword>
<organism evidence="5 6">
    <name type="scientific">Sphingomonas sanguinis</name>
    <dbReference type="NCBI Taxonomy" id="33051"/>
    <lineage>
        <taxon>Bacteria</taxon>
        <taxon>Pseudomonadati</taxon>
        <taxon>Pseudomonadota</taxon>
        <taxon>Alphaproteobacteria</taxon>
        <taxon>Sphingomonadales</taxon>
        <taxon>Sphingomonadaceae</taxon>
        <taxon>Sphingomonas</taxon>
    </lineage>
</organism>
<dbReference type="Pfam" id="PF00027">
    <property type="entry name" value="cNMP_binding"/>
    <property type="match status" value="1"/>
</dbReference>
<comment type="caution">
    <text evidence="5">The sequence shown here is derived from an EMBL/GenBank/DDBJ whole genome shotgun (WGS) entry which is preliminary data.</text>
</comment>
<accession>A0A147I168</accession>
<gene>
    <name evidence="5" type="ORF">NS319_06405</name>
</gene>
<feature type="domain" description="HTH crp-type" evidence="4">
    <location>
        <begin position="150"/>
        <end position="222"/>
    </location>
</feature>
<dbReference type="PRINTS" id="PR00034">
    <property type="entry name" value="HTHCRP"/>
</dbReference>
<dbReference type="Gene3D" id="1.10.10.10">
    <property type="entry name" value="Winged helix-like DNA-binding domain superfamily/Winged helix DNA-binding domain"/>
    <property type="match status" value="1"/>
</dbReference>
<dbReference type="InterPro" id="IPR018335">
    <property type="entry name" value="Tscrpt_reg_HTH_Crp-type_CS"/>
</dbReference>
<dbReference type="PANTHER" id="PTHR24567:SF75">
    <property type="entry name" value="FUMARATE AND NITRATE REDUCTION REGULATORY PROTEIN"/>
    <property type="match status" value="1"/>
</dbReference>
<dbReference type="PROSITE" id="PS00042">
    <property type="entry name" value="HTH_CRP_1"/>
    <property type="match status" value="1"/>
</dbReference>
<dbReference type="Pfam" id="PF13545">
    <property type="entry name" value="HTH_Crp_2"/>
    <property type="match status" value="1"/>
</dbReference>
<dbReference type="SUPFAM" id="SSF51206">
    <property type="entry name" value="cAMP-binding domain-like"/>
    <property type="match status" value="1"/>
</dbReference>
<keyword evidence="3" id="KW-0804">Transcription</keyword>
<keyword evidence="1" id="KW-0805">Transcription regulation</keyword>
<proteinExistence type="predicted"/>
<dbReference type="Proteomes" id="UP000072867">
    <property type="component" value="Unassembled WGS sequence"/>
</dbReference>
<dbReference type="PANTHER" id="PTHR24567">
    <property type="entry name" value="CRP FAMILY TRANSCRIPTIONAL REGULATORY PROTEIN"/>
    <property type="match status" value="1"/>
</dbReference>
<evidence type="ECO:0000256" key="1">
    <source>
        <dbReference type="ARBA" id="ARBA00023015"/>
    </source>
</evidence>